<dbReference type="SUPFAM" id="SSF49562">
    <property type="entry name" value="C2 domain (Calcium/lipid-binding domain, CaLB)"/>
    <property type="match status" value="1"/>
</dbReference>
<name>A0A067D7A8_SAPPC</name>
<dbReference type="VEuPathDB" id="FungiDB:SPRG_00956"/>
<feature type="domain" description="C2" evidence="2">
    <location>
        <begin position="18"/>
        <end position="142"/>
    </location>
</feature>
<dbReference type="InterPro" id="IPR000008">
    <property type="entry name" value="C2_dom"/>
</dbReference>
<protein>
    <recommendedName>
        <fullName evidence="2">C2 domain-containing protein</fullName>
    </recommendedName>
</protein>
<proteinExistence type="predicted"/>
<evidence type="ECO:0000256" key="1">
    <source>
        <dbReference type="SAM" id="MobiDB-lite"/>
    </source>
</evidence>
<dbReference type="PROSITE" id="PS50004">
    <property type="entry name" value="C2"/>
    <property type="match status" value="1"/>
</dbReference>
<organism evidence="3 4">
    <name type="scientific">Saprolegnia parasitica (strain CBS 223.65)</name>
    <dbReference type="NCBI Taxonomy" id="695850"/>
    <lineage>
        <taxon>Eukaryota</taxon>
        <taxon>Sar</taxon>
        <taxon>Stramenopiles</taxon>
        <taxon>Oomycota</taxon>
        <taxon>Saprolegniomycetes</taxon>
        <taxon>Saprolegniales</taxon>
        <taxon>Saprolegniaceae</taxon>
        <taxon>Saprolegnia</taxon>
    </lineage>
</organism>
<feature type="compositionally biased region" description="Low complexity" evidence="1">
    <location>
        <begin position="292"/>
        <end position="309"/>
    </location>
</feature>
<dbReference type="Pfam" id="PF00168">
    <property type="entry name" value="C2"/>
    <property type="match status" value="1"/>
</dbReference>
<dbReference type="SMART" id="SM00694">
    <property type="entry name" value="DysFC"/>
    <property type="match status" value="1"/>
</dbReference>
<evidence type="ECO:0000313" key="4">
    <source>
        <dbReference type="Proteomes" id="UP000030745"/>
    </source>
</evidence>
<sequence length="309" mass="34641">MGIVASSCEHCIGAAEKHIEKVKRKKHGAAKEPSRLIRIRLDRAEDLAAADSSLGGGGLSDPYVSLQFGRQRRRSPVVDENLNPTWKHEEYEFVVTESDLATHKTLIIRVMDFDALSADDLLGSIELDMTQWSGATTIDEAKIQAYDLNVPECYANQGVASKLYMSICFLTEWAAASSLTQEVWELERWLSTSNSWSKTYLAETLGDRPAWYCPDTKQGGPTFKDALPPCPEGYKPCGQWSYDVVHGDMNGWLYATTCKGPWRKEMGRTHFVRRRMWMNQYKRIAQMEPEPEVVSTSTVSTAPSSGTSV</sequence>
<dbReference type="GeneID" id="24123577"/>
<feature type="region of interest" description="Disordered" evidence="1">
    <location>
        <begin position="288"/>
        <end position="309"/>
    </location>
</feature>
<dbReference type="AlphaFoldDB" id="A0A067D7A8"/>
<dbReference type="EMBL" id="KK583190">
    <property type="protein sequence ID" value="KDO34897.1"/>
    <property type="molecule type" value="Genomic_DNA"/>
</dbReference>
<dbReference type="KEGG" id="spar:SPRG_00956"/>
<gene>
    <name evidence="3" type="ORF">SPRG_00956</name>
</gene>
<dbReference type="InterPro" id="IPR051634">
    <property type="entry name" value="Extended_Synaptotagmin"/>
</dbReference>
<accession>A0A067D7A8</accession>
<dbReference type="Proteomes" id="UP000030745">
    <property type="component" value="Unassembled WGS sequence"/>
</dbReference>
<dbReference type="Gene3D" id="2.60.40.150">
    <property type="entry name" value="C2 domain"/>
    <property type="match status" value="1"/>
</dbReference>
<dbReference type="PANTHER" id="PTHR45761">
    <property type="entry name" value="EXTENDED SYNAPTOTAGMIN-LIKE PROTEIN 2, ISOFORM C"/>
    <property type="match status" value="1"/>
</dbReference>
<reference evidence="3 4" key="1">
    <citation type="journal article" date="2013" name="PLoS Genet.">
        <title>Distinctive expansion of potential virulence genes in the genome of the oomycete fish pathogen Saprolegnia parasitica.</title>
        <authorList>
            <person name="Jiang R.H."/>
            <person name="de Bruijn I."/>
            <person name="Haas B.J."/>
            <person name="Belmonte R."/>
            <person name="Lobach L."/>
            <person name="Christie J."/>
            <person name="van den Ackerveken G."/>
            <person name="Bottin A."/>
            <person name="Bulone V."/>
            <person name="Diaz-Moreno S.M."/>
            <person name="Dumas B."/>
            <person name="Fan L."/>
            <person name="Gaulin E."/>
            <person name="Govers F."/>
            <person name="Grenville-Briggs L.J."/>
            <person name="Horner N.R."/>
            <person name="Levin J.Z."/>
            <person name="Mammella M."/>
            <person name="Meijer H.J."/>
            <person name="Morris P."/>
            <person name="Nusbaum C."/>
            <person name="Oome S."/>
            <person name="Phillips A.J."/>
            <person name="van Rooyen D."/>
            <person name="Rzeszutek E."/>
            <person name="Saraiva M."/>
            <person name="Secombes C.J."/>
            <person name="Seidl M.F."/>
            <person name="Snel B."/>
            <person name="Stassen J.H."/>
            <person name="Sykes S."/>
            <person name="Tripathy S."/>
            <person name="van den Berg H."/>
            <person name="Vega-Arreguin J.C."/>
            <person name="Wawra S."/>
            <person name="Young S.K."/>
            <person name="Zeng Q."/>
            <person name="Dieguez-Uribeondo J."/>
            <person name="Russ C."/>
            <person name="Tyler B.M."/>
            <person name="van West P."/>
        </authorList>
    </citation>
    <scope>NUCLEOTIDE SEQUENCE [LARGE SCALE GENOMIC DNA]</scope>
    <source>
        <strain evidence="3 4">CBS 223.65</strain>
    </source>
</reference>
<dbReference type="GO" id="GO:0016020">
    <property type="term" value="C:membrane"/>
    <property type="evidence" value="ECO:0007669"/>
    <property type="project" value="InterPro"/>
</dbReference>
<dbReference type="PANTHER" id="PTHR45761:SF1">
    <property type="entry name" value="EXTENDED SYNAPTOTAGMIN-LIKE PROTEIN 2, ISOFORM C"/>
    <property type="match status" value="1"/>
</dbReference>
<dbReference type="RefSeq" id="XP_012194556.1">
    <property type="nucleotide sequence ID" value="XM_012339166.1"/>
</dbReference>
<keyword evidence="4" id="KW-1185">Reference proteome</keyword>
<dbReference type="InterPro" id="IPR035892">
    <property type="entry name" value="C2_domain_sf"/>
</dbReference>
<evidence type="ECO:0000259" key="2">
    <source>
        <dbReference type="PROSITE" id="PS50004"/>
    </source>
</evidence>
<evidence type="ECO:0000313" key="3">
    <source>
        <dbReference type="EMBL" id="KDO34897.1"/>
    </source>
</evidence>
<dbReference type="SMART" id="SM00239">
    <property type="entry name" value="C2"/>
    <property type="match status" value="1"/>
</dbReference>
<dbReference type="OrthoDB" id="270970at2759"/>
<dbReference type="OMA" id="KGDDHGW"/>
<dbReference type="CDD" id="cd00030">
    <property type="entry name" value="C2"/>
    <property type="match status" value="1"/>
</dbReference>
<dbReference type="InterPro" id="IPR006614">
    <property type="entry name" value="Peroxin/Ferlin"/>
</dbReference>